<evidence type="ECO:0000313" key="14">
    <source>
        <dbReference type="Proteomes" id="UP000785200"/>
    </source>
</evidence>
<dbReference type="Gene3D" id="3.40.50.300">
    <property type="entry name" value="P-loop containing nucleotide triphosphate hydrolases"/>
    <property type="match status" value="2"/>
</dbReference>
<dbReference type="InterPro" id="IPR003439">
    <property type="entry name" value="ABC_transporter-like_ATP-bd"/>
</dbReference>
<evidence type="ECO:0000256" key="10">
    <source>
        <dbReference type="SAM" id="Phobius"/>
    </source>
</evidence>
<feature type="domain" description="ABC transporter" evidence="11">
    <location>
        <begin position="1164"/>
        <end position="1386"/>
    </location>
</feature>
<dbReference type="SUPFAM" id="SSF90123">
    <property type="entry name" value="ABC transporter transmembrane region"/>
    <property type="match status" value="2"/>
</dbReference>
<evidence type="ECO:0000259" key="11">
    <source>
        <dbReference type="PROSITE" id="PS50893"/>
    </source>
</evidence>
<gene>
    <name evidence="13" type="ORF">D0Z07_1200</name>
</gene>
<comment type="subcellular location">
    <subcellularLocation>
        <location evidence="1">Cell membrane</location>
        <topology evidence="1">Multi-pass membrane protein</topology>
    </subcellularLocation>
</comment>
<dbReference type="GO" id="GO:0016887">
    <property type="term" value="F:ATP hydrolysis activity"/>
    <property type="evidence" value="ECO:0007669"/>
    <property type="project" value="InterPro"/>
</dbReference>
<feature type="transmembrane region" description="Helical" evidence="10">
    <location>
        <begin position="42"/>
        <end position="59"/>
    </location>
</feature>
<feature type="transmembrane region" description="Helical" evidence="10">
    <location>
        <begin position="957"/>
        <end position="979"/>
    </location>
</feature>
<feature type="transmembrane region" description="Helical" evidence="10">
    <location>
        <begin position="252"/>
        <end position="272"/>
    </location>
</feature>
<feature type="compositionally biased region" description="Basic and acidic residues" evidence="9">
    <location>
        <begin position="513"/>
        <end position="522"/>
    </location>
</feature>
<dbReference type="GO" id="GO:0005886">
    <property type="term" value="C:plasma membrane"/>
    <property type="evidence" value="ECO:0007669"/>
    <property type="project" value="UniProtKB-SubCell"/>
</dbReference>
<organism evidence="13 14">
    <name type="scientific">Hyphodiscus hymeniophilus</name>
    <dbReference type="NCBI Taxonomy" id="353542"/>
    <lineage>
        <taxon>Eukaryota</taxon>
        <taxon>Fungi</taxon>
        <taxon>Dikarya</taxon>
        <taxon>Ascomycota</taxon>
        <taxon>Pezizomycotina</taxon>
        <taxon>Leotiomycetes</taxon>
        <taxon>Helotiales</taxon>
        <taxon>Hyphodiscaceae</taxon>
        <taxon>Hyphodiscus</taxon>
    </lineage>
</organism>
<accession>A0A9P6VQG9</accession>
<feature type="transmembrane region" description="Helical" evidence="10">
    <location>
        <begin position="847"/>
        <end position="866"/>
    </location>
</feature>
<feature type="compositionally biased region" description="Basic and acidic residues" evidence="9">
    <location>
        <begin position="532"/>
        <end position="542"/>
    </location>
</feature>
<dbReference type="Pfam" id="PF00005">
    <property type="entry name" value="ABC_tran"/>
    <property type="match status" value="2"/>
</dbReference>
<keyword evidence="7 10" id="KW-1133">Transmembrane helix</keyword>
<dbReference type="FunFam" id="3.40.50.300:FF:000838">
    <property type="entry name" value="ABC multidrug transporter (Eurofung)"/>
    <property type="match status" value="1"/>
</dbReference>
<proteinExistence type="predicted"/>
<feature type="domain" description="ABC transmembrane type-1" evidence="12">
    <location>
        <begin position="847"/>
        <end position="1127"/>
    </location>
</feature>
<dbReference type="InterPro" id="IPR017871">
    <property type="entry name" value="ABC_transporter-like_CS"/>
</dbReference>
<dbReference type="PANTHER" id="PTHR24223">
    <property type="entry name" value="ATP-BINDING CASSETTE SUB-FAMILY C"/>
    <property type="match status" value="1"/>
</dbReference>
<dbReference type="FunFam" id="1.20.1560.10:FF:000055">
    <property type="entry name" value="ABC multidrug transporter (Eurofung)"/>
    <property type="match status" value="1"/>
</dbReference>
<evidence type="ECO:0000256" key="3">
    <source>
        <dbReference type="ARBA" id="ARBA00022475"/>
    </source>
</evidence>
<feature type="compositionally biased region" description="Basic and acidic residues" evidence="9">
    <location>
        <begin position="1140"/>
        <end position="1150"/>
    </location>
</feature>
<evidence type="ECO:0000256" key="1">
    <source>
        <dbReference type="ARBA" id="ARBA00004651"/>
    </source>
</evidence>
<dbReference type="OrthoDB" id="6500128at2759"/>
<evidence type="ECO:0000256" key="4">
    <source>
        <dbReference type="ARBA" id="ARBA00022692"/>
    </source>
</evidence>
<dbReference type="GO" id="GO:0005524">
    <property type="term" value="F:ATP binding"/>
    <property type="evidence" value="ECO:0007669"/>
    <property type="project" value="UniProtKB-KW"/>
</dbReference>
<keyword evidence="6" id="KW-0067">ATP-binding</keyword>
<dbReference type="CDD" id="cd03250">
    <property type="entry name" value="ABCC_MRP_domain1"/>
    <property type="match status" value="1"/>
</dbReference>
<evidence type="ECO:0000256" key="5">
    <source>
        <dbReference type="ARBA" id="ARBA00022741"/>
    </source>
</evidence>
<dbReference type="Gene3D" id="1.20.1560.10">
    <property type="entry name" value="ABC transporter type 1, transmembrane domain"/>
    <property type="match status" value="2"/>
</dbReference>
<feature type="transmembrane region" description="Helical" evidence="10">
    <location>
        <begin position="71"/>
        <end position="90"/>
    </location>
</feature>
<feature type="transmembrane region" description="Helical" evidence="10">
    <location>
        <begin position="96"/>
        <end position="115"/>
    </location>
</feature>
<dbReference type="EMBL" id="VNKQ01000003">
    <property type="protein sequence ID" value="KAG0652310.1"/>
    <property type="molecule type" value="Genomic_DNA"/>
</dbReference>
<comment type="caution">
    <text evidence="13">The sequence shown here is derived from an EMBL/GenBank/DDBJ whole genome shotgun (WGS) entry which is preliminary data.</text>
</comment>
<dbReference type="InterPro" id="IPR027417">
    <property type="entry name" value="P-loop_NTPase"/>
</dbReference>
<feature type="region of interest" description="Disordered" evidence="9">
    <location>
        <begin position="1140"/>
        <end position="1161"/>
    </location>
</feature>
<feature type="transmembrane region" description="Helical" evidence="10">
    <location>
        <begin position="204"/>
        <end position="225"/>
    </location>
</feature>
<dbReference type="InterPro" id="IPR011527">
    <property type="entry name" value="ABC1_TM_dom"/>
</dbReference>
<dbReference type="InterPro" id="IPR050173">
    <property type="entry name" value="ABC_transporter_C-like"/>
</dbReference>
<feature type="domain" description="ABC transmembrane type-1" evidence="12">
    <location>
        <begin position="217"/>
        <end position="494"/>
    </location>
</feature>
<feature type="transmembrane region" description="Helical" evidence="10">
    <location>
        <begin position="331"/>
        <end position="362"/>
    </location>
</feature>
<keyword evidence="4 10" id="KW-0812">Transmembrane</keyword>
<evidence type="ECO:0000256" key="8">
    <source>
        <dbReference type="ARBA" id="ARBA00023136"/>
    </source>
</evidence>
<feature type="region of interest" description="Disordered" evidence="9">
    <location>
        <begin position="513"/>
        <end position="542"/>
    </location>
</feature>
<dbReference type="Proteomes" id="UP000785200">
    <property type="component" value="Unassembled WGS sequence"/>
</dbReference>
<keyword evidence="14" id="KW-1185">Reference proteome</keyword>
<keyword evidence="2" id="KW-0813">Transport</keyword>
<dbReference type="InterPro" id="IPR044726">
    <property type="entry name" value="ABCC_6TM_D2"/>
</dbReference>
<evidence type="ECO:0000256" key="2">
    <source>
        <dbReference type="ARBA" id="ARBA00022448"/>
    </source>
</evidence>
<feature type="transmembrane region" description="Helical" evidence="10">
    <location>
        <begin position="427"/>
        <end position="451"/>
    </location>
</feature>
<evidence type="ECO:0000256" key="6">
    <source>
        <dbReference type="ARBA" id="ARBA00022840"/>
    </source>
</evidence>
<dbReference type="PROSITE" id="PS50929">
    <property type="entry name" value="ABC_TM1F"/>
    <property type="match status" value="2"/>
</dbReference>
<feature type="transmembrane region" description="Helical" evidence="10">
    <location>
        <begin position="12"/>
        <end position="30"/>
    </location>
</feature>
<feature type="transmembrane region" description="Helical" evidence="10">
    <location>
        <begin position="1069"/>
        <end position="1090"/>
    </location>
</feature>
<dbReference type="CDD" id="cd18580">
    <property type="entry name" value="ABC_6TM_ABCC_D2"/>
    <property type="match status" value="1"/>
</dbReference>
<evidence type="ECO:0000259" key="12">
    <source>
        <dbReference type="PROSITE" id="PS50929"/>
    </source>
</evidence>
<dbReference type="GO" id="GO:0140359">
    <property type="term" value="F:ABC-type transporter activity"/>
    <property type="evidence" value="ECO:0007669"/>
    <property type="project" value="InterPro"/>
</dbReference>
<keyword evidence="3" id="KW-1003">Cell membrane</keyword>
<dbReference type="PROSITE" id="PS50893">
    <property type="entry name" value="ABC_TRANSPORTER_2"/>
    <property type="match status" value="2"/>
</dbReference>
<keyword evidence="5" id="KW-0547">Nucleotide-binding</keyword>
<dbReference type="CDD" id="cd03244">
    <property type="entry name" value="ABCC_MRP_domain2"/>
    <property type="match status" value="1"/>
</dbReference>
<evidence type="ECO:0000256" key="9">
    <source>
        <dbReference type="SAM" id="MobiDB-lite"/>
    </source>
</evidence>
<dbReference type="PROSITE" id="PS00211">
    <property type="entry name" value="ABC_TRANSPORTER_1"/>
    <property type="match status" value="2"/>
</dbReference>
<sequence>MPSALLLRLRVATISLISGFYLALLILWIVKPGVQTSASVPSVVLTLAAALVLYPLSYLEHTRSIRPSTLIEIYLLFSVLLNIPQARTLFLRPNETAIAAVFVATIVAMFILWALETRNKTKYLKEIYRGYHPEATRGIWSRTFFIWLNRLFVKGFRNVLTLDDLWQTPPEISSERLRDDMQAVWNHRSKPEGRYALMWACTKCLVWPLLSVAPARICLIGFNYAQPFLISRMINFVSEPQNTLYKNESKGLIAAAALIYIGVAISTVSYTHQLYRSITMLRGGLVGLVFNKLLILRDGVFDESATLTLMSTDIDRIATSMQNMHEVWARLIEVAIGIWLLSAQLGAVSVIPVLVVVVGAAVNTRASYYSSDKQKLWNGAVQTRISSTASVLGSIKSVKMMGLQGLLSKKIQNQRIAEMKSANGYRWLVLFTNMIGYLPQVFGPILTFVAFEVRARIQGSTSLSTNQAITSLSVITLLTTPASTLLTAIPDTATAIGCFERIQKFLVAPSWEDSRSGPERIRTRSTSPSSASKEDRSYELREPSDFEMKPVAPVSQSVNDIAINITNLSARPSPTAEIAISNINLQLKPATTTIITGPVGSGKSTLMRAILGELCLDSGDISVSSKNMAYCSQTPWILNTTIKQNICGLKTSSAIDEGWYQSVLHACALDQDLLQLTDGDQGELGSRGITLSGGQKQRIALARAVYARPEIVLLDDVLSALDSKTETLVVDRLLGRNGLFRKLKSTIILITYSTRQFHIADHFVAMSTDGRVAQQGVLGELREQPGYLQNLFQDTKQGTTKVLRTVNPPQMKKRPAIKGVTANDVSDLTRKTGDFTVYKYYFRSIDLFGSICFLLATGAFVFTQFFPQYWLVWWTEADGHQTAKYISVYVLLGVASCFFRAALLWWILLSISPRSSIKLHEILLSTTMKAPQAFFAETDTGVTLNRFSQDMGLIDRVLPLSFARMALAIFTILAQAALIAQGSSYTGIVIPFIAVALYVLQKIYLFTSRQLRFLDLEARSPVYSHFLECLEGLSTIRAFGWSYAAQEIEIERLDVSQKPYYLLFCIQRWLRLVLDLIVAFISIAVVALAVEIPGQTSGVAVGIALNNVLGFSQTLKTLVDSWTQLETSLGAIARLKNFEETTPSEDKSDESYTPPSSWPETGEIEFRDVTASYGPSAPALHSISMKILPGQKIGICGRTGSLCRLIELDSGSISIDGIDLRTVPREVLRSRITAIPQDPFVLSDTVRVNADTSGEASDDIIISALKKVQLWNIVSARGGLDAQMKSQPLSQGQQQLFCLARAMLCQSKILILDEATSNVDGETDALMQRVIREAFAQHTIITIAHRLNTILDSDMVAVLNEGRLIEFGPPEELLQKPSMFRDLNDV</sequence>
<evidence type="ECO:0000313" key="13">
    <source>
        <dbReference type="EMBL" id="KAG0652310.1"/>
    </source>
</evidence>
<name>A0A9P6VQG9_9HELO</name>
<dbReference type="Pfam" id="PF00664">
    <property type="entry name" value="ABC_membrane"/>
    <property type="match status" value="2"/>
</dbReference>
<dbReference type="InterPro" id="IPR036640">
    <property type="entry name" value="ABC1_TM_sf"/>
</dbReference>
<feature type="transmembrane region" description="Helical" evidence="10">
    <location>
        <begin position="886"/>
        <end position="909"/>
    </location>
</feature>
<dbReference type="PANTHER" id="PTHR24223:SF399">
    <property type="entry name" value="ABC TRANSPORTER ATNG"/>
    <property type="match status" value="1"/>
</dbReference>
<dbReference type="FunFam" id="1.20.1560.10:FF:000066">
    <property type="entry name" value="ABC multidrug transporter (Eurofung)"/>
    <property type="match status" value="1"/>
</dbReference>
<dbReference type="SUPFAM" id="SSF52540">
    <property type="entry name" value="P-loop containing nucleoside triphosphate hydrolases"/>
    <property type="match status" value="2"/>
</dbReference>
<reference evidence="13" key="1">
    <citation type="submission" date="2019-07" db="EMBL/GenBank/DDBJ databases">
        <title>Hyphodiscus hymeniophilus genome sequencing and assembly.</title>
        <authorList>
            <person name="Kramer G."/>
            <person name="Nodwell J."/>
        </authorList>
    </citation>
    <scope>NUCLEOTIDE SEQUENCE</scope>
    <source>
        <strain evidence="13">ATCC 34498</strain>
    </source>
</reference>
<keyword evidence="8 10" id="KW-0472">Membrane</keyword>
<feature type="transmembrane region" description="Helical" evidence="10">
    <location>
        <begin position="985"/>
        <end position="1005"/>
    </location>
</feature>
<dbReference type="SMART" id="SM00382">
    <property type="entry name" value="AAA"/>
    <property type="match status" value="2"/>
</dbReference>
<protein>
    <submittedName>
        <fullName evidence="13">Abc multidrug transporter B</fullName>
    </submittedName>
</protein>
<evidence type="ECO:0000256" key="7">
    <source>
        <dbReference type="ARBA" id="ARBA00022989"/>
    </source>
</evidence>
<feature type="domain" description="ABC transporter" evidence="11">
    <location>
        <begin position="563"/>
        <end position="794"/>
    </location>
</feature>
<dbReference type="InterPro" id="IPR003593">
    <property type="entry name" value="AAA+_ATPase"/>
</dbReference>